<proteinExistence type="predicted"/>
<gene>
    <name evidence="1" type="ORF">H9968_11265</name>
</gene>
<evidence type="ECO:0000313" key="1">
    <source>
        <dbReference type="EMBL" id="HIZ40473.1"/>
    </source>
</evidence>
<evidence type="ECO:0000313" key="2">
    <source>
        <dbReference type="Proteomes" id="UP000824049"/>
    </source>
</evidence>
<dbReference type="Gene3D" id="3.90.1150.30">
    <property type="match status" value="1"/>
</dbReference>
<dbReference type="Proteomes" id="UP000824049">
    <property type="component" value="Unassembled WGS sequence"/>
</dbReference>
<sequence>MHSDTFTDTFIPAASSLREEVLAFAAREYHTKPEYLWKKNPDFAVLRHKDSRKWFGLIMHVPRERLKLGEDASHLTAPPEVDILNVKCDPMLSGSLRMQTGILPGYHMNKSSWISILLDGTVNIEQIFTLLDMSYELTARKTKTKASVVHNTNWIIPANPKYYDIETALAKNPDEPFFWKQSNNIFVGDIIYIYLTAPVSSLLFKCRALEVDIPRQSENKNIRMKRAMKLKLLETYPCGAINRDKLKEHGIYAVRGPRSMPQTLIQEIEML</sequence>
<organism evidence="1 2">
    <name type="scientific">Candidatus Anaerobutyricum stercoris</name>
    <dbReference type="NCBI Taxonomy" id="2838457"/>
    <lineage>
        <taxon>Bacteria</taxon>
        <taxon>Bacillati</taxon>
        <taxon>Bacillota</taxon>
        <taxon>Clostridia</taxon>
        <taxon>Lachnospirales</taxon>
        <taxon>Lachnospiraceae</taxon>
        <taxon>Anaerobutyricum</taxon>
    </lineage>
</organism>
<dbReference type="PANTHER" id="PTHR35145:SF1">
    <property type="entry name" value="CYTOPLASMIC PROTEIN"/>
    <property type="match status" value="1"/>
</dbReference>
<dbReference type="AlphaFoldDB" id="A0A9D2EN11"/>
<name>A0A9D2EN11_9FIRM</name>
<dbReference type="PANTHER" id="PTHR35145">
    <property type="entry name" value="CYTOPLASMIC PROTEIN-RELATED"/>
    <property type="match status" value="1"/>
</dbReference>
<dbReference type="InterPro" id="IPR058532">
    <property type="entry name" value="YjbR/MT2646/Rv2570-like"/>
</dbReference>
<keyword evidence="1" id="KW-0238">DNA-binding</keyword>
<comment type="caution">
    <text evidence="1">The sequence shown here is derived from an EMBL/GenBank/DDBJ whole genome shotgun (WGS) entry which is preliminary data.</text>
</comment>
<dbReference type="GO" id="GO:0003677">
    <property type="term" value="F:DNA binding"/>
    <property type="evidence" value="ECO:0007669"/>
    <property type="project" value="UniProtKB-KW"/>
</dbReference>
<dbReference type="Pfam" id="PF04237">
    <property type="entry name" value="YjbR"/>
    <property type="match status" value="1"/>
</dbReference>
<dbReference type="InterPro" id="IPR007351">
    <property type="entry name" value="YjbR"/>
</dbReference>
<dbReference type="InterPro" id="IPR038056">
    <property type="entry name" value="YjbR-like_sf"/>
</dbReference>
<dbReference type="EMBL" id="DXBR01000102">
    <property type="protein sequence ID" value="HIZ40473.1"/>
    <property type="molecule type" value="Genomic_DNA"/>
</dbReference>
<dbReference type="SUPFAM" id="SSF142906">
    <property type="entry name" value="YjbR-like"/>
    <property type="match status" value="1"/>
</dbReference>
<accession>A0A9D2EN11</accession>
<protein>
    <submittedName>
        <fullName evidence="1">MmcQ/YjbR family DNA-binding protein</fullName>
    </submittedName>
</protein>
<reference evidence="1" key="2">
    <citation type="submission" date="2021-04" db="EMBL/GenBank/DDBJ databases">
        <authorList>
            <person name="Gilroy R."/>
        </authorList>
    </citation>
    <scope>NUCLEOTIDE SEQUENCE</scope>
    <source>
        <strain evidence="1">CHK179-28034</strain>
    </source>
</reference>
<reference evidence="1" key="1">
    <citation type="journal article" date="2021" name="PeerJ">
        <title>Extensive microbial diversity within the chicken gut microbiome revealed by metagenomics and culture.</title>
        <authorList>
            <person name="Gilroy R."/>
            <person name="Ravi A."/>
            <person name="Getino M."/>
            <person name="Pursley I."/>
            <person name="Horton D.L."/>
            <person name="Alikhan N.F."/>
            <person name="Baker D."/>
            <person name="Gharbi K."/>
            <person name="Hall N."/>
            <person name="Watson M."/>
            <person name="Adriaenssens E.M."/>
            <person name="Foster-Nyarko E."/>
            <person name="Jarju S."/>
            <person name="Secka A."/>
            <person name="Antonio M."/>
            <person name="Oren A."/>
            <person name="Chaudhuri R.R."/>
            <person name="La Ragione R."/>
            <person name="Hildebrand F."/>
            <person name="Pallen M.J."/>
        </authorList>
    </citation>
    <scope>NUCLEOTIDE SEQUENCE</scope>
    <source>
        <strain evidence="1">CHK179-28034</strain>
    </source>
</reference>